<evidence type="ECO:0000313" key="2">
    <source>
        <dbReference type="EMBL" id="BAV35079.1"/>
    </source>
</evidence>
<feature type="transmembrane region" description="Helical" evidence="1">
    <location>
        <begin position="233"/>
        <end position="253"/>
    </location>
</feature>
<sequence>MQVEAPAAVAERVFAFGTGRRGALDYSVYNGDVDPKGTTRTGGETMQITPDSMWYYLVVLLIIGNVFAFGIGVLMLAAPQQLGAVFKFSNRWISTRKLTKPLEKPRPTERVLLRYPRVLGAILLASATLILIKGTIIATGMSVAEGGGLLARLYGATDNSGGLWDILWISLVAFILLGALTAVVVGLTSLIRPGQLKHWGKSSNRWVSTRKLTKPLDTPHYQLDKLVLARPRLWGGVITVVALFSAVVLWWFVLGV</sequence>
<feature type="transmembrane region" description="Helical" evidence="1">
    <location>
        <begin position="118"/>
        <end position="144"/>
    </location>
</feature>
<dbReference type="InParanoid" id="A0A1B4XJV6"/>
<evidence type="ECO:0000313" key="3">
    <source>
        <dbReference type="Proteomes" id="UP000243180"/>
    </source>
</evidence>
<dbReference type="RefSeq" id="WP_096361761.1">
    <property type="nucleotide sequence ID" value="NZ_AP014879.1"/>
</dbReference>
<keyword evidence="3" id="KW-1185">Reference proteome</keyword>
<dbReference type="EMBL" id="AP014879">
    <property type="protein sequence ID" value="BAV35079.1"/>
    <property type="molecule type" value="Genomic_DNA"/>
</dbReference>
<protein>
    <submittedName>
        <fullName evidence="2">Uncharacterized protein</fullName>
    </submittedName>
</protein>
<keyword evidence="1" id="KW-0472">Membrane</keyword>
<dbReference type="Proteomes" id="UP000243180">
    <property type="component" value="Chromosome"/>
</dbReference>
<keyword evidence="1" id="KW-0812">Transmembrane</keyword>
<keyword evidence="1" id="KW-1133">Transmembrane helix</keyword>
<accession>A0A1B4XJV6</accession>
<dbReference type="AlphaFoldDB" id="A0A1B4XJV6"/>
<reference evidence="2 3" key="1">
    <citation type="submission" date="2015-05" db="EMBL/GenBank/DDBJ databases">
        <title>Complete genome sequence of a sulfur-oxidizing gammaproteobacterium strain HA5.</title>
        <authorList>
            <person name="Miura A."/>
            <person name="Kojima H."/>
            <person name="Fukui M."/>
        </authorList>
    </citation>
    <scope>NUCLEOTIDE SEQUENCE [LARGE SCALE GENOMIC DNA]</scope>
    <source>
        <strain evidence="2 3">HA5</strain>
    </source>
</reference>
<evidence type="ECO:0000256" key="1">
    <source>
        <dbReference type="SAM" id="Phobius"/>
    </source>
</evidence>
<gene>
    <name evidence="2" type="ORF">SCL_2802</name>
</gene>
<dbReference type="KEGG" id="slim:SCL_2802"/>
<organism evidence="2 3">
    <name type="scientific">Sulfuricaulis limicola</name>
    <dbReference type="NCBI Taxonomy" id="1620215"/>
    <lineage>
        <taxon>Bacteria</taxon>
        <taxon>Pseudomonadati</taxon>
        <taxon>Pseudomonadota</taxon>
        <taxon>Gammaproteobacteria</taxon>
        <taxon>Acidiferrobacterales</taxon>
        <taxon>Acidiferrobacteraceae</taxon>
        <taxon>Sulfuricaulis</taxon>
    </lineage>
</organism>
<name>A0A1B4XJV6_9GAMM</name>
<proteinExistence type="predicted"/>
<feature type="transmembrane region" description="Helical" evidence="1">
    <location>
        <begin position="166"/>
        <end position="191"/>
    </location>
</feature>
<dbReference type="OrthoDB" id="8775759at2"/>
<feature type="transmembrane region" description="Helical" evidence="1">
    <location>
        <begin position="53"/>
        <end position="78"/>
    </location>
</feature>